<dbReference type="AlphaFoldDB" id="A0A4P7NIU3"/>
<evidence type="ECO:0000313" key="3">
    <source>
        <dbReference type="EMBL" id="QBZ61933.1"/>
    </source>
</evidence>
<organism evidence="3 4">
    <name type="scientific">Pyricularia oryzae</name>
    <name type="common">Rice blast fungus</name>
    <name type="synonym">Magnaporthe oryzae</name>
    <dbReference type="NCBI Taxonomy" id="318829"/>
    <lineage>
        <taxon>Eukaryota</taxon>
        <taxon>Fungi</taxon>
        <taxon>Dikarya</taxon>
        <taxon>Ascomycota</taxon>
        <taxon>Pezizomycotina</taxon>
        <taxon>Sordariomycetes</taxon>
        <taxon>Sordariomycetidae</taxon>
        <taxon>Magnaporthales</taxon>
        <taxon>Pyriculariaceae</taxon>
        <taxon>Pyricularia</taxon>
    </lineage>
</organism>
<protein>
    <submittedName>
        <fullName evidence="3">Uncharacterized protein</fullName>
    </submittedName>
</protein>
<keyword evidence="2" id="KW-0472">Membrane</keyword>
<reference evidence="3 4" key="1">
    <citation type="journal article" date="2019" name="Mol. Biol. Evol.">
        <title>Blast fungal genomes show frequent chromosomal changes, gene gains and losses, and effector gene turnover.</title>
        <authorList>
            <person name="Gomez Luciano L.B."/>
            <person name="Jason Tsai I."/>
            <person name="Chuma I."/>
            <person name="Tosa Y."/>
            <person name="Chen Y.H."/>
            <person name="Li J.Y."/>
            <person name="Li M.Y."/>
            <person name="Jade Lu M.Y."/>
            <person name="Nakayashiki H."/>
            <person name="Li W.H."/>
        </authorList>
    </citation>
    <scope>NUCLEOTIDE SEQUENCE [LARGE SCALE GENOMIC DNA]</scope>
    <source>
        <strain evidence="3">MZ5-1-6</strain>
    </source>
</reference>
<keyword evidence="2" id="KW-0812">Transmembrane</keyword>
<gene>
    <name evidence="3" type="ORF">PoMZ_08894</name>
</gene>
<sequence>MVGFHTRLTESRRPVEMHHTAAILEWKASASSRRAFVIPKEPNWPLANAGSAAEVTSPLLVIGDEHPLVLGLRVLNLTVAAVEIRRSTRLPGPDAQRPPLIFFGAAQEDGPGDSCRQSASELAARKDTGVLPCTHTHTHTHTCGVFLAPPLFVTAEPFSVVGSLSYFVFIFILVSLLRHLCRYLSARYYTGLDVACRQVTFCLDSSGNEGVRGPLPCTTYSTVQRSIFATTNRNWQIVLYTPRYVCTVWYTKFENQGCTAIVLRPSESAAHESPSMLSGNCKPGRTCRPAR</sequence>
<keyword evidence="2" id="KW-1133">Transmembrane helix</keyword>
<proteinExistence type="predicted"/>
<feature type="transmembrane region" description="Helical" evidence="2">
    <location>
        <begin position="158"/>
        <end position="177"/>
    </location>
</feature>
<dbReference type="EMBL" id="CP034207">
    <property type="protein sequence ID" value="QBZ61933.1"/>
    <property type="molecule type" value="Genomic_DNA"/>
</dbReference>
<name>A0A4P7NIU3_PYROR</name>
<evidence type="ECO:0000256" key="2">
    <source>
        <dbReference type="SAM" id="Phobius"/>
    </source>
</evidence>
<feature type="region of interest" description="Disordered" evidence="1">
    <location>
        <begin position="271"/>
        <end position="291"/>
    </location>
</feature>
<evidence type="ECO:0000313" key="4">
    <source>
        <dbReference type="Proteomes" id="UP000294847"/>
    </source>
</evidence>
<dbReference type="Proteomes" id="UP000294847">
    <property type="component" value="Chromosome 4"/>
</dbReference>
<evidence type="ECO:0000256" key="1">
    <source>
        <dbReference type="SAM" id="MobiDB-lite"/>
    </source>
</evidence>
<accession>A0A4P7NIU3</accession>